<comment type="caution">
    <text evidence="1">The sequence shown here is derived from an EMBL/GenBank/DDBJ whole genome shotgun (WGS) entry which is preliminary data.</text>
</comment>
<evidence type="ECO:0000313" key="1">
    <source>
        <dbReference type="EMBL" id="MBO8459965.1"/>
    </source>
</evidence>
<reference evidence="1" key="2">
    <citation type="journal article" date="2021" name="PeerJ">
        <title>Extensive microbial diversity within the chicken gut microbiome revealed by metagenomics and culture.</title>
        <authorList>
            <person name="Gilroy R."/>
            <person name="Ravi A."/>
            <person name="Getino M."/>
            <person name="Pursley I."/>
            <person name="Horton D.L."/>
            <person name="Alikhan N.F."/>
            <person name="Baker D."/>
            <person name="Gharbi K."/>
            <person name="Hall N."/>
            <person name="Watson M."/>
            <person name="Adriaenssens E.M."/>
            <person name="Foster-Nyarko E."/>
            <person name="Jarju S."/>
            <person name="Secka A."/>
            <person name="Antonio M."/>
            <person name="Oren A."/>
            <person name="Chaudhuri R.R."/>
            <person name="La Ragione R."/>
            <person name="Hildebrand F."/>
            <person name="Pallen M.J."/>
        </authorList>
    </citation>
    <scope>NUCLEOTIDE SEQUENCE</scope>
    <source>
        <strain evidence="1">G3-3990</strain>
    </source>
</reference>
<gene>
    <name evidence="1" type="ORF">IAA73_06520</name>
</gene>
<reference evidence="1" key="1">
    <citation type="submission" date="2020-10" db="EMBL/GenBank/DDBJ databases">
        <authorList>
            <person name="Gilroy R."/>
        </authorList>
    </citation>
    <scope>NUCLEOTIDE SEQUENCE</scope>
    <source>
        <strain evidence="1">G3-3990</strain>
    </source>
</reference>
<sequence>MTALFMLAACEKKDNAENYAAEILILPDDGVVVQAQFPNDLSDETWAPMWRTDTVKSEYSILSNIQARPGADFEDKSLHIVRLSGEGRCRVVYAQEMKLYTKSDPTKANSYNAYRKLSNALPMDSLMMFLEAEGSHYYHVLESGIDSLVIPISLLDSIEHIYVDSCIVRANP</sequence>
<proteinExistence type="predicted"/>
<name>A0A9D9N4K5_9BACT</name>
<organism evidence="1 2">
    <name type="scientific">Candidatus Gallipaludibacter merdavium</name>
    <dbReference type="NCBI Taxonomy" id="2840839"/>
    <lineage>
        <taxon>Bacteria</taxon>
        <taxon>Pseudomonadati</taxon>
        <taxon>Bacteroidota</taxon>
        <taxon>Bacteroidia</taxon>
        <taxon>Bacteroidales</taxon>
        <taxon>Candidatus Gallipaludibacter</taxon>
    </lineage>
</organism>
<evidence type="ECO:0000313" key="2">
    <source>
        <dbReference type="Proteomes" id="UP000823641"/>
    </source>
</evidence>
<accession>A0A9D9N4K5</accession>
<dbReference type="AlphaFoldDB" id="A0A9D9N4K5"/>
<dbReference type="EMBL" id="JADIMG010000065">
    <property type="protein sequence ID" value="MBO8459965.1"/>
    <property type="molecule type" value="Genomic_DNA"/>
</dbReference>
<protein>
    <submittedName>
        <fullName evidence="1">Uncharacterized protein</fullName>
    </submittedName>
</protein>
<dbReference type="Proteomes" id="UP000823641">
    <property type="component" value="Unassembled WGS sequence"/>
</dbReference>